<reference evidence="3 4" key="1">
    <citation type="submission" date="2022-03" db="EMBL/GenBank/DDBJ databases">
        <title>Pseudonocardia alaer sp. nov., a novel actinomycete isolated from reed forest soil.</title>
        <authorList>
            <person name="Wang L."/>
        </authorList>
    </citation>
    <scope>NUCLEOTIDE SEQUENCE [LARGE SCALE GENOMIC DNA]</scope>
    <source>
        <strain evidence="3 4">Y-16303</strain>
    </source>
</reference>
<dbReference type="EMBL" id="JAKXMK010000008">
    <property type="protein sequence ID" value="MCH6166068.1"/>
    <property type="molecule type" value="Genomic_DNA"/>
</dbReference>
<proteinExistence type="predicted"/>
<evidence type="ECO:0000313" key="4">
    <source>
        <dbReference type="Proteomes" id="UP001299970"/>
    </source>
</evidence>
<dbReference type="Proteomes" id="UP001299970">
    <property type="component" value="Unassembled WGS sequence"/>
</dbReference>
<feature type="region of interest" description="Disordered" evidence="1">
    <location>
        <begin position="1"/>
        <end position="29"/>
    </location>
</feature>
<evidence type="ECO:0000256" key="1">
    <source>
        <dbReference type="SAM" id="MobiDB-lite"/>
    </source>
</evidence>
<sequence>MHDVLASPGRPLDAEQRREFEGPLGADLSSVRVHSGDTASSSAAAAVDAQAFTAGDHVVFGGPVDRHTLAHELAHVVQQRQGPVTGTDYGDGLRVSDPGDRFEQEAEATADALVSHASPVQRVAGGGPAAEMGSAGGVAVQRAASSVESTRGSVEEADITEAASETETERQARLSAWRNAVESRDPLGRTLEQVDEQRRRRGWQRHLLPPATASASAAETPEVPIAEAEPPGAMSESGRSSIDTVRGSIEEADAEAEADLLASISVWRNEIEPRDPLGRTLQDVEDQRRRLGWRRQLLPPVETPASGGAGTAEPPSPGETSESGRSSIEAVRGSVDEADITEAAAGSSSIEDDAARQARVSSWRDDVEPRDPLGRTAQEVEDQRRRLGRRRYLFPPSAAPASGGAGADVATRDTARVENAAPSVGGGVPNEADGGGRPRPLPPIPEVSPSDAERFRPSEPAGEGSAGSVAPEPASPEIREVPRSRPASMATKVATEPKAAVKEQGVPTKEVPAQAGSTPARPPAPSLPGRIAEGWLSGGDRVITIQGGEDVVIDRLLSALPFTLSAGDMEEAKAQWVDTLGLGALQPRLSAMTRGDSVTVPMDVGGWSGPITVSARIMSVAPLGPKTVEFEAGGDRFSSTSELSESRERLQGQFGGTIPIIEGGPTLGVTPTGRVLQDKFSSGTTARTGRAFARTKTKEKATILDGRIQLKFDFSELQGPRSFYVVGSRQRVASGKEQYESKTIDAISADLATPVSEGVGPARRLLPPQRVQQTLALGGTDVVNDVHALTDRGTFSSAGVPGLLRSIEDNGRALFGTDWPAVHKGILSFVSITSLQRDLKAMMVGDGVAFPLPKELGSIRIGAQIVSMSHHHTTKETEFNVGTDTSSSTTSSEGSNERGEFTAPIGLSGLGGGVATGSLTFTPLAEYGWDGRESAQGSARSGVGMKMKVPGAVFDGVAKLSFKVRRPGQPGQPTLGEARIGFQAIVDAAEAIDPGSKDPQEFVAKGLRQRLTAPTFTPEEKIRRASTEILGGGGPRNGGGLPSTAVILDVLAGEGGEHNPVADTAGRFGEEQLGRSWANLEATVLGTFSRERLASSIAAMSRGVPLQSPPLILPIPQVPTPRQLNPLKPPYGEAWVSATAALQDLEYVRELSPKAELNVLNDISTSSGDRHNSYKGVGFEVGGAATIRTPTPNVTVDAPAPTVGARRRWQRGTRATRAFGSIASGKFARPNAPMHVFLGTASVTLMLIHSEDAPVAGPQTQLQFLVALPHSHTEEHVVGADSTAGRSEEPAVSATEIAAAPPAAPAAGGGVGPLRVRSSHQIGFSDVVVQLGNDMAVINAVRAAIGDRFGDRWEVAQAKLLPVFDRAVVQPLIPALTHGRRWGTSVRVPAAAAGARDVTADVAIVGAQATMTKHTDSVSKFEFEVGSDSTTGGGTQTVRRNRYIGQNQTLSVAAQPQGAALTANPLGFTVNIDDTSGSTLDVTGGTVNRAKIVEPAQLFEGSVTFTIAIEMGGSAEPIETHAVMTGEFAFPARDMPQEAGQEGPSKLFSVPDRIKDSLRLGETDVVLDLLSHGRPPGGASATQTEAGAATQTEAAPAEPTAQLSAAGILKQLDARAERIFGSVEKWNAARAALEMELDIDELKQRFRSMMAGRGWEIDLGEHGGVTITASVEEMAHATHIGEPVEFNTGIAGGRVLSGGADGPLDEDRRVFYREASQLTRTVTQPGARIAITPGQTYTYERGTDSGSGQTRIRQTGVGTKSKVAGSVYDGVALLHFEFDLPSGSAAATPAPSGPSSEYLKTRQERWDEIGKEVRTLDDKMATPGISDDEKRRAGADRADKVEDLKDLMAQENWTDRRRAEAQQIAASASRTPEARVRFTAMVETADAHSVENAEDARFSRYDKRAGRAGAENEGRKPAQGTLEHDHITTMPDFGSVEKMLDVYGDMIYGHSWSKYRSTILSELSAEQIMVNLPAMTQGIPLETTEINGLRPGRITLTAQVKDENRWLLDFLRESKADVALVAESTDRLRSRERSSNLHESNSQLGIGPVTFSGGGSWRNRKGVQVQIGGRLVSNSKVTQQQARFEGHAIFAMTFYPGLRDGLWGRASSSTMSFALPVTVSMSAEDTYVPR</sequence>
<feature type="compositionally biased region" description="Basic and acidic residues" evidence="1">
    <location>
        <begin position="1827"/>
        <end position="1837"/>
    </location>
</feature>
<dbReference type="Pfam" id="PF13699">
    <property type="entry name" value="eCIS_core"/>
    <property type="match status" value="1"/>
</dbReference>
<feature type="compositionally biased region" description="Basic and acidic residues" evidence="1">
    <location>
        <begin position="12"/>
        <end position="21"/>
    </location>
</feature>
<feature type="compositionally biased region" description="Gly residues" evidence="1">
    <location>
        <begin position="424"/>
        <end position="437"/>
    </location>
</feature>
<feature type="domain" description="eCIS core" evidence="2">
    <location>
        <begin position="11"/>
        <end position="82"/>
    </location>
</feature>
<feature type="region of interest" description="Disordered" evidence="1">
    <location>
        <begin position="872"/>
        <end position="898"/>
    </location>
</feature>
<protein>
    <submittedName>
        <fullName evidence="3">DUF4157 domain-containing protein</fullName>
    </submittedName>
</protein>
<feature type="compositionally biased region" description="Basic and acidic residues" evidence="1">
    <location>
        <begin position="362"/>
        <end position="373"/>
    </location>
</feature>
<evidence type="ECO:0000313" key="3">
    <source>
        <dbReference type="EMBL" id="MCH6166068.1"/>
    </source>
</evidence>
<dbReference type="InterPro" id="IPR025295">
    <property type="entry name" value="eCIS_core_dom"/>
</dbReference>
<organism evidence="3 4">
    <name type="scientific">Pseudonocardia alaniniphila</name>
    <dbReference type="NCBI Taxonomy" id="75291"/>
    <lineage>
        <taxon>Bacteria</taxon>
        <taxon>Bacillati</taxon>
        <taxon>Actinomycetota</taxon>
        <taxon>Actinomycetes</taxon>
        <taxon>Pseudonocardiales</taxon>
        <taxon>Pseudonocardiaceae</taxon>
        <taxon>Pseudonocardia</taxon>
    </lineage>
</organism>
<feature type="compositionally biased region" description="Low complexity" evidence="1">
    <location>
        <begin position="1577"/>
        <end position="1598"/>
    </location>
</feature>
<gene>
    <name evidence="3" type="ORF">MMF94_10280</name>
</gene>
<feature type="compositionally biased region" description="Polar residues" evidence="1">
    <location>
        <begin position="143"/>
        <end position="152"/>
    </location>
</feature>
<feature type="region of interest" description="Disordered" evidence="1">
    <location>
        <begin position="1817"/>
        <end position="1837"/>
    </location>
</feature>
<feature type="region of interest" description="Disordered" evidence="1">
    <location>
        <begin position="188"/>
        <end position="246"/>
    </location>
</feature>
<dbReference type="RefSeq" id="WP_241036103.1">
    <property type="nucleotide sequence ID" value="NZ_BAAAJF010000020.1"/>
</dbReference>
<feature type="region of interest" description="Disordered" evidence="1">
    <location>
        <begin position="292"/>
        <end position="528"/>
    </location>
</feature>
<evidence type="ECO:0000259" key="2">
    <source>
        <dbReference type="Pfam" id="PF13699"/>
    </source>
</evidence>
<name>A0ABS9TC14_9PSEU</name>
<feature type="region of interest" description="Disordered" evidence="1">
    <location>
        <begin position="1571"/>
        <end position="1598"/>
    </location>
</feature>
<comment type="caution">
    <text evidence="3">The sequence shown here is derived from an EMBL/GenBank/DDBJ whole genome shotgun (WGS) entry which is preliminary data.</text>
</comment>
<feature type="compositionally biased region" description="Low complexity" evidence="1">
    <location>
        <begin position="209"/>
        <end position="222"/>
    </location>
</feature>
<accession>A0ABS9TC14</accession>
<keyword evidence="4" id="KW-1185">Reference proteome</keyword>
<feature type="region of interest" description="Disordered" evidence="1">
    <location>
        <begin position="143"/>
        <end position="169"/>
    </location>
</feature>